<feature type="region of interest" description="Disordered" evidence="1">
    <location>
        <begin position="271"/>
        <end position="323"/>
    </location>
</feature>
<dbReference type="InterPro" id="IPR006671">
    <property type="entry name" value="Cyclin_N"/>
</dbReference>
<name>A0A564Y9V5_HYMDI</name>
<evidence type="ECO:0000259" key="2">
    <source>
        <dbReference type="Pfam" id="PF00134"/>
    </source>
</evidence>
<dbReference type="Pfam" id="PF00134">
    <property type="entry name" value="Cyclin_N"/>
    <property type="match status" value="1"/>
</dbReference>
<evidence type="ECO:0000313" key="3">
    <source>
        <dbReference type="EMBL" id="VUZ43956.1"/>
    </source>
</evidence>
<dbReference type="EMBL" id="CABIJS010000122">
    <property type="protein sequence ID" value="VUZ43956.1"/>
    <property type="molecule type" value="Genomic_DNA"/>
</dbReference>
<dbReference type="CDD" id="cd20556">
    <property type="entry name" value="CYCLIN_CABLES"/>
    <property type="match status" value="1"/>
</dbReference>
<feature type="region of interest" description="Disordered" evidence="1">
    <location>
        <begin position="574"/>
        <end position="593"/>
    </location>
</feature>
<dbReference type="PANTHER" id="PTHR22896:SF0">
    <property type="entry name" value="CYCLIN N-TERMINAL DOMAIN-CONTAINING PROTEIN"/>
    <property type="match status" value="1"/>
</dbReference>
<dbReference type="GO" id="GO:0051726">
    <property type="term" value="P:regulation of cell cycle"/>
    <property type="evidence" value="ECO:0007669"/>
    <property type="project" value="InterPro"/>
</dbReference>
<feature type="compositionally biased region" description="Polar residues" evidence="1">
    <location>
        <begin position="271"/>
        <end position="282"/>
    </location>
</feature>
<dbReference type="InterPro" id="IPR012388">
    <property type="entry name" value="CABLES1/2"/>
</dbReference>
<dbReference type="InterPro" id="IPR036915">
    <property type="entry name" value="Cyclin-like_sf"/>
</dbReference>
<evidence type="ECO:0000313" key="4">
    <source>
        <dbReference type="Proteomes" id="UP000321570"/>
    </source>
</evidence>
<organism evidence="3 4">
    <name type="scientific">Hymenolepis diminuta</name>
    <name type="common">Rat tapeworm</name>
    <dbReference type="NCBI Taxonomy" id="6216"/>
    <lineage>
        <taxon>Eukaryota</taxon>
        <taxon>Metazoa</taxon>
        <taxon>Spiralia</taxon>
        <taxon>Lophotrochozoa</taxon>
        <taxon>Platyhelminthes</taxon>
        <taxon>Cestoda</taxon>
        <taxon>Eucestoda</taxon>
        <taxon>Cyclophyllidea</taxon>
        <taxon>Hymenolepididae</taxon>
        <taxon>Hymenolepis</taxon>
    </lineage>
</organism>
<sequence>MNCYEYRHRAAAQWFLSSISLDGSSCDFSKINKYNRGLASQGFVAVAEDDDDYDDKIGFKFTDRPKISASSYKSDLSQSQKLSDLPVRKNVCFGEVFGEGAINGNEPHISIHPIPGRSVSITSGQLNSRHELLTHSSSESFRFAISTIGQRRPPIVVASVIPLSRDPLMLSGIPKGQNGTAATISSGGGNSRQRFAPEIPTALLSTLFRHNTSGNVTANSSINNYPRSGSVGQEENLPVVKPLKYSKPVDSVERSYAHFLVPRRSLQHSLNLATPSATNRYQSGRRRRAETVAGAEVPESEKSPSRSPSTAAESNGGQYRSRSHTLSFSSMASAISRPDKGSSSLREAGIWGVHSVDSTAYPSSSENIEPSQTVFYEDPLIKYDPLLLDDPLVPRVTNRRVFPFQGYMTSILGYRRADEHKKSINREFHQRFPNIQLTLTKMRSIKLNILSIALRMNLDLWIVAHAYVLFEKMILKLFVCKANRKLCAGSALLISAKLNDLKGPIMPTFIQEIENEFRISHRDLIHMEMAAFIGLEFCVLPNPTEALPHFTQIQKSLGVVVAVPRCLSVPTRSHSLEDENFQPHPSPHSAVME</sequence>
<proteinExistence type="predicted"/>
<gene>
    <name evidence="3" type="ORF">WMSIL1_LOCUS4156</name>
</gene>
<feature type="domain" description="Cyclin N-terminal" evidence="2">
    <location>
        <begin position="412"/>
        <end position="537"/>
    </location>
</feature>
<accession>A0A564Y9V5</accession>
<protein>
    <recommendedName>
        <fullName evidence="2">Cyclin N-terminal domain-containing protein</fullName>
    </recommendedName>
</protein>
<keyword evidence="4" id="KW-1185">Reference proteome</keyword>
<dbReference type="SUPFAM" id="SSF47954">
    <property type="entry name" value="Cyclin-like"/>
    <property type="match status" value="1"/>
</dbReference>
<feature type="compositionally biased region" description="Polar residues" evidence="1">
    <location>
        <begin position="310"/>
        <end position="323"/>
    </location>
</feature>
<dbReference type="PANTHER" id="PTHR22896">
    <property type="entry name" value="CDK5 AND ABL1 ENZYME SUBSTRATE 1"/>
    <property type="match status" value="1"/>
</dbReference>
<dbReference type="AlphaFoldDB" id="A0A564Y9V5"/>
<reference evidence="3 4" key="1">
    <citation type="submission" date="2019-07" db="EMBL/GenBank/DDBJ databases">
        <authorList>
            <person name="Jastrzebski P J."/>
            <person name="Paukszto L."/>
            <person name="Jastrzebski P J."/>
        </authorList>
    </citation>
    <scope>NUCLEOTIDE SEQUENCE [LARGE SCALE GENOMIC DNA]</scope>
    <source>
        <strain evidence="3 4">WMS-il1</strain>
    </source>
</reference>
<evidence type="ECO:0000256" key="1">
    <source>
        <dbReference type="SAM" id="MobiDB-lite"/>
    </source>
</evidence>
<dbReference type="Proteomes" id="UP000321570">
    <property type="component" value="Unassembled WGS sequence"/>
</dbReference>